<reference evidence="1" key="1">
    <citation type="journal article" date="2013" name="Nat. Biotechnol.">
        <title>Draft genome sequence of chickpea (Cicer arietinum) provides a resource for trait improvement.</title>
        <authorList>
            <person name="Varshney R.K."/>
            <person name="Song C."/>
            <person name="Saxena R.K."/>
            <person name="Azam S."/>
            <person name="Yu S."/>
            <person name="Sharpe A.G."/>
            <person name="Cannon S."/>
            <person name="Baek J."/>
            <person name="Rosen B.D."/>
            <person name="Tar'an B."/>
            <person name="Millan T."/>
            <person name="Zhang X."/>
            <person name="Ramsay L.D."/>
            <person name="Iwata A."/>
            <person name="Wang Y."/>
            <person name="Nelson W."/>
            <person name="Farmer A.D."/>
            <person name="Gaur P.M."/>
            <person name="Soderlund C."/>
            <person name="Penmetsa R.V."/>
            <person name="Xu C."/>
            <person name="Bharti A.K."/>
            <person name="He W."/>
            <person name="Winter P."/>
            <person name="Zhao S."/>
            <person name="Hane J.K."/>
            <person name="Carrasquilla-Garcia N."/>
            <person name="Condie J.A."/>
            <person name="Upadhyaya H.D."/>
            <person name="Luo M.C."/>
            <person name="Thudi M."/>
            <person name="Gowda C.L."/>
            <person name="Singh N.P."/>
            <person name="Lichtenzveig J."/>
            <person name="Gali K.K."/>
            <person name="Rubio J."/>
            <person name="Nadarajan N."/>
            <person name="Dolezel J."/>
            <person name="Bansal K.C."/>
            <person name="Xu X."/>
            <person name="Edwards D."/>
            <person name="Zhang G."/>
            <person name="Kahl G."/>
            <person name="Gil J."/>
            <person name="Singh K.B."/>
            <person name="Datta S.K."/>
            <person name="Jackson S.A."/>
            <person name="Wang J."/>
            <person name="Cook D.R."/>
        </authorList>
    </citation>
    <scope>NUCLEOTIDE SEQUENCE [LARGE SCALE GENOMIC DNA]</scope>
    <source>
        <strain evidence="1">cv. CDC Frontier</strain>
    </source>
</reference>
<evidence type="ECO:0000313" key="1">
    <source>
        <dbReference type="Proteomes" id="UP000087171"/>
    </source>
</evidence>
<dbReference type="CDD" id="cd09272">
    <property type="entry name" value="RNase_HI_RT_Ty1"/>
    <property type="match status" value="1"/>
</dbReference>
<reference evidence="2" key="2">
    <citation type="submission" date="2025-08" db="UniProtKB">
        <authorList>
            <consortium name="RefSeq"/>
        </authorList>
    </citation>
    <scope>IDENTIFICATION</scope>
    <source>
        <tissue evidence="2">Etiolated seedlings</tissue>
    </source>
</reference>
<dbReference type="PANTHER" id="PTHR11439:SF497">
    <property type="entry name" value="CYSTEINE-RICH RLK (RECEPTOR-LIKE PROTEIN KINASE) 8"/>
    <property type="match status" value="1"/>
</dbReference>
<dbReference type="KEGG" id="cam:101515765"/>
<sequence length="210" mass="23650">MTNLWDQLALIESTELKVIKAYIDQREIQHLIWFLMALQEIILKIHCGVSDKGILSTPPSVFAAPGQKGKSQGRVRLGIEVSYSPKCYLLSQSKYISNILEQTHISDNRAADTPLELNVKYAPSDGVPLPDPTLYRTLVGSLMYLTITKPDIAYVVHIPTSMHCHNKSAIQIAHKSVSHERTKHTEIDCHFTRYLLQYGTITLPFVSSSF</sequence>
<dbReference type="OrthoDB" id="1690103at2759"/>
<name>A0A1S3E3U1_CICAR</name>
<dbReference type="GeneID" id="101515765"/>
<dbReference type="PANTHER" id="PTHR11439">
    <property type="entry name" value="GAG-POL-RELATED RETROTRANSPOSON"/>
    <property type="match status" value="1"/>
</dbReference>
<accession>A0A1S3E3U1</accession>
<dbReference type="AlphaFoldDB" id="A0A1S3E3U1"/>
<proteinExistence type="predicted"/>
<dbReference type="RefSeq" id="XP_012570462.1">
    <property type="nucleotide sequence ID" value="XM_012715008.1"/>
</dbReference>
<dbReference type="Proteomes" id="UP000087171">
    <property type="component" value="Chromosome Ca4"/>
</dbReference>
<dbReference type="PaxDb" id="3827-XP_004497960.1"/>
<keyword evidence="1" id="KW-1185">Reference proteome</keyword>
<dbReference type="eggNOG" id="KOG0017">
    <property type="taxonomic scope" value="Eukaryota"/>
</dbReference>
<protein>
    <submittedName>
        <fullName evidence="2">Uncharacterized protein LOC101515765</fullName>
    </submittedName>
</protein>
<organism evidence="1 2">
    <name type="scientific">Cicer arietinum</name>
    <name type="common">Chickpea</name>
    <name type="synonym">Garbanzo</name>
    <dbReference type="NCBI Taxonomy" id="3827"/>
    <lineage>
        <taxon>Eukaryota</taxon>
        <taxon>Viridiplantae</taxon>
        <taxon>Streptophyta</taxon>
        <taxon>Embryophyta</taxon>
        <taxon>Tracheophyta</taxon>
        <taxon>Spermatophyta</taxon>
        <taxon>Magnoliopsida</taxon>
        <taxon>eudicotyledons</taxon>
        <taxon>Gunneridae</taxon>
        <taxon>Pentapetalae</taxon>
        <taxon>rosids</taxon>
        <taxon>fabids</taxon>
        <taxon>Fabales</taxon>
        <taxon>Fabaceae</taxon>
        <taxon>Papilionoideae</taxon>
        <taxon>50 kb inversion clade</taxon>
        <taxon>NPAAA clade</taxon>
        <taxon>Hologalegina</taxon>
        <taxon>IRL clade</taxon>
        <taxon>Cicereae</taxon>
        <taxon>Cicer</taxon>
    </lineage>
</organism>
<evidence type="ECO:0000313" key="2">
    <source>
        <dbReference type="RefSeq" id="XP_012570462.1"/>
    </source>
</evidence>
<gene>
    <name evidence="2" type="primary">LOC101515765</name>
</gene>